<evidence type="ECO:0000256" key="4">
    <source>
        <dbReference type="SAM" id="MobiDB-lite"/>
    </source>
</evidence>
<dbReference type="Gene3D" id="3.30.70.1560">
    <property type="entry name" value="Alpha-L RNA-binding motif"/>
    <property type="match status" value="1"/>
</dbReference>
<dbReference type="InterPro" id="IPR018496">
    <property type="entry name" value="PsdUridine_synth_RsuA/RluB_CS"/>
</dbReference>
<dbReference type="GO" id="GO:0000489">
    <property type="term" value="P:maturation of SSU-rRNA from tetracistronic rRNA transcript (SSU-rRNA, LSU-rRNA, 4.5S-rRNA, 5S-rRNA)"/>
    <property type="evidence" value="ECO:0007669"/>
    <property type="project" value="TreeGrafter"/>
</dbReference>
<protein>
    <recommendedName>
        <fullName evidence="5">RNA-binding S4 domain-containing protein</fullName>
    </recommendedName>
</protein>
<sequence length="503" mass="55753">MAALSSLHHISTTLSLLGLAKPSLLAPPFRRPFRGLPPITSSSLEFNITFAPPSPKPKPPPNLKSDGVLDSDSPQNGQFFIPWIVRGEDGNLKLQAHPPDHFMKALADAKTQKPKKKVDKSAKKKKVISAVGNAGIEPQAPPPKLSKAARRFYNEHFREPPQRLSKVLAAAGVASRRGSEELIFNGKVTVNGTVCNAPQTRVDPGKDIIYVNGNRLPKKLPPKVYLALNKPKGFVSFAEPQSAFSGFSDYVLQLNLYLMQSYICSSGEKEFRSVLDLFEDYLKAWDKINPGSPKPRLFTVGRLDVATTGLIIVTNDGDFAQKLSHPSSNLTKEYIATIDGEVRKKHLIAISEGTEIEGVLCVPDSVELLPSQPNLSRPRIRIVVHEGRNHEVRELVKNAGLEIHSLKRVRIGGFRLPADLGFCMLKPASVCIWIIDREAYRAKTERPSHNGLEELKKSLLHWETVRRVIEVTASSEASAFRLGLPYWERLQSDITHPSCRGFI</sequence>
<organism evidence="6 7">
    <name type="scientific">Gossypium anomalum</name>
    <dbReference type="NCBI Taxonomy" id="47600"/>
    <lineage>
        <taxon>Eukaryota</taxon>
        <taxon>Viridiplantae</taxon>
        <taxon>Streptophyta</taxon>
        <taxon>Embryophyta</taxon>
        <taxon>Tracheophyta</taxon>
        <taxon>Spermatophyta</taxon>
        <taxon>Magnoliopsida</taxon>
        <taxon>eudicotyledons</taxon>
        <taxon>Gunneridae</taxon>
        <taxon>Pentapetalae</taxon>
        <taxon>rosids</taxon>
        <taxon>malvids</taxon>
        <taxon>Malvales</taxon>
        <taxon>Malvaceae</taxon>
        <taxon>Malvoideae</taxon>
        <taxon>Gossypium</taxon>
    </lineage>
</organism>
<dbReference type="EMBL" id="JAHUZN010000010">
    <property type="protein sequence ID" value="KAG8480549.1"/>
    <property type="molecule type" value="Genomic_DNA"/>
</dbReference>
<feature type="domain" description="RNA-binding S4" evidence="5">
    <location>
        <begin position="162"/>
        <end position="221"/>
    </location>
</feature>
<dbReference type="GO" id="GO:0032544">
    <property type="term" value="P:plastid translation"/>
    <property type="evidence" value="ECO:0007669"/>
    <property type="project" value="TreeGrafter"/>
</dbReference>
<comment type="similarity">
    <text evidence="1">Belongs to the pseudouridine synthase RsuA family.</text>
</comment>
<evidence type="ECO:0000259" key="5">
    <source>
        <dbReference type="SMART" id="SM00363"/>
    </source>
</evidence>
<proteinExistence type="inferred from homology"/>
<dbReference type="InterPro" id="IPR036986">
    <property type="entry name" value="S4_RNA-bd_sf"/>
</dbReference>
<gene>
    <name evidence="6" type="ORF">CXB51_024587</name>
</gene>
<dbReference type="InterPro" id="IPR020103">
    <property type="entry name" value="PsdUridine_synth_cat_dom_sf"/>
</dbReference>
<comment type="caution">
    <text evidence="6">The sequence shown here is derived from an EMBL/GenBank/DDBJ whole genome shotgun (WGS) entry which is preliminary data.</text>
</comment>
<dbReference type="Pfam" id="PF01479">
    <property type="entry name" value="S4"/>
    <property type="match status" value="1"/>
</dbReference>
<keyword evidence="7" id="KW-1185">Reference proteome</keyword>
<evidence type="ECO:0000256" key="1">
    <source>
        <dbReference type="ARBA" id="ARBA00008348"/>
    </source>
</evidence>
<keyword evidence="3" id="KW-0694">RNA-binding</keyword>
<dbReference type="Proteomes" id="UP000701853">
    <property type="component" value="Chromosome 10"/>
</dbReference>
<feature type="region of interest" description="Disordered" evidence="4">
    <location>
        <begin position="47"/>
        <end position="74"/>
    </location>
</feature>
<dbReference type="SUPFAM" id="SSF55174">
    <property type="entry name" value="Alpha-L RNA-binding motif"/>
    <property type="match status" value="1"/>
</dbReference>
<dbReference type="OrthoDB" id="440619at2759"/>
<reference evidence="6 7" key="1">
    <citation type="journal article" date="2021" name="bioRxiv">
        <title>The Gossypium anomalum genome as a resource for cotton improvement and evolutionary analysis of hybrid incompatibility.</title>
        <authorList>
            <person name="Grover C.E."/>
            <person name="Yuan D."/>
            <person name="Arick M.A."/>
            <person name="Miller E.R."/>
            <person name="Hu G."/>
            <person name="Peterson D.G."/>
            <person name="Wendel J.F."/>
            <person name="Udall J.A."/>
        </authorList>
    </citation>
    <scope>NUCLEOTIDE SEQUENCE [LARGE SCALE GENOMIC DNA]</scope>
    <source>
        <strain evidence="6">JFW-Udall</strain>
        <tissue evidence="6">Leaf</tissue>
    </source>
</reference>
<dbReference type="Pfam" id="PF00849">
    <property type="entry name" value="PseudoU_synth_2"/>
    <property type="match status" value="1"/>
</dbReference>
<dbReference type="PROSITE" id="PS50889">
    <property type="entry name" value="S4"/>
    <property type="match status" value="1"/>
</dbReference>
<dbReference type="FunFam" id="3.10.290.10:FF:000003">
    <property type="entry name" value="Pseudouridine synthase"/>
    <property type="match status" value="1"/>
</dbReference>
<dbReference type="Gene3D" id="3.10.290.10">
    <property type="entry name" value="RNA-binding S4 domain"/>
    <property type="match status" value="1"/>
</dbReference>
<dbReference type="PANTHER" id="PTHR47683:SF2">
    <property type="entry name" value="RNA-BINDING S4 DOMAIN-CONTAINING PROTEIN"/>
    <property type="match status" value="1"/>
</dbReference>
<dbReference type="PROSITE" id="PS01149">
    <property type="entry name" value="PSI_RSU"/>
    <property type="match status" value="1"/>
</dbReference>
<evidence type="ECO:0000313" key="6">
    <source>
        <dbReference type="EMBL" id="KAG8480549.1"/>
    </source>
</evidence>
<dbReference type="SUPFAM" id="SSF55120">
    <property type="entry name" value="Pseudouridine synthase"/>
    <property type="match status" value="1"/>
</dbReference>
<dbReference type="InterPro" id="IPR002942">
    <property type="entry name" value="S4_RNA-bd"/>
</dbReference>
<dbReference type="PANTHER" id="PTHR47683">
    <property type="entry name" value="PSEUDOURIDINE SYNTHASE FAMILY PROTEIN-RELATED"/>
    <property type="match status" value="1"/>
</dbReference>
<dbReference type="GO" id="GO:0001522">
    <property type="term" value="P:pseudouridine synthesis"/>
    <property type="evidence" value="ECO:0007669"/>
    <property type="project" value="InterPro"/>
</dbReference>
<dbReference type="FunFam" id="3.30.70.580:FF:000013">
    <property type="entry name" value="Ribosomal large subunit pseudouridine synthase B"/>
    <property type="match status" value="1"/>
</dbReference>
<accession>A0A8J6CQ54</accession>
<keyword evidence="2" id="KW-0413">Isomerase</keyword>
<dbReference type="SMART" id="SM00363">
    <property type="entry name" value="S4"/>
    <property type="match status" value="1"/>
</dbReference>
<feature type="compositionally biased region" description="Pro residues" evidence="4">
    <location>
        <begin position="52"/>
        <end position="62"/>
    </location>
</feature>
<dbReference type="InterPro" id="IPR006145">
    <property type="entry name" value="PsdUridine_synth_RsuA/RluA"/>
</dbReference>
<evidence type="ECO:0000256" key="2">
    <source>
        <dbReference type="ARBA" id="ARBA00023235"/>
    </source>
</evidence>
<dbReference type="GO" id="GO:0003723">
    <property type="term" value="F:RNA binding"/>
    <property type="evidence" value="ECO:0007669"/>
    <property type="project" value="UniProtKB-KW"/>
</dbReference>
<dbReference type="CDD" id="cd00165">
    <property type="entry name" value="S4"/>
    <property type="match status" value="1"/>
</dbReference>
<dbReference type="InterPro" id="IPR042092">
    <property type="entry name" value="PsdUridine_s_RsuA/RluB/E/F_cat"/>
</dbReference>
<evidence type="ECO:0000313" key="7">
    <source>
        <dbReference type="Proteomes" id="UP000701853"/>
    </source>
</evidence>
<dbReference type="GO" id="GO:0009982">
    <property type="term" value="F:pseudouridine synthase activity"/>
    <property type="evidence" value="ECO:0007669"/>
    <property type="project" value="InterPro"/>
</dbReference>
<dbReference type="FunFam" id="3.30.70.1560:FF:000004">
    <property type="entry name" value="Ribosomal large subunit pseudouridine synthase B"/>
    <property type="match status" value="1"/>
</dbReference>
<dbReference type="GO" id="GO:0000488">
    <property type="term" value="P:maturation of LSU-rRNA from tetracistronic rRNA transcript (SSU-rRNA, LSU-rRNA, 4.5S-rRNA, 5S-rRNA)"/>
    <property type="evidence" value="ECO:0007669"/>
    <property type="project" value="TreeGrafter"/>
</dbReference>
<dbReference type="InterPro" id="IPR050343">
    <property type="entry name" value="RsuA_PseudoU_synthase"/>
</dbReference>
<evidence type="ECO:0000256" key="3">
    <source>
        <dbReference type="PROSITE-ProRule" id="PRU00182"/>
    </source>
</evidence>
<dbReference type="GO" id="GO:0009507">
    <property type="term" value="C:chloroplast"/>
    <property type="evidence" value="ECO:0007669"/>
    <property type="project" value="TreeGrafter"/>
</dbReference>
<dbReference type="Gene3D" id="3.30.70.580">
    <property type="entry name" value="Pseudouridine synthase I, catalytic domain, N-terminal subdomain"/>
    <property type="match status" value="1"/>
</dbReference>
<dbReference type="AlphaFoldDB" id="A0A8J6CQ54"/>
<dbReference type="InterPro" id="IPR020094">
    <property type="entry name" value="TruA/RsuA/RluB/E/F_N"/>
</dbReference>
<name>A0A8J6CQ54_9ROSI</name>